<evidence type="ECO:0000256" key="2">
    <source>
        <dbReference type="ARBA" id="ARBA00022679"/>
    </source>
</evidence>
<dbReference type="GO" id="GO:0016758">
    <property type="term" value="F:hexosyltransferase activity"/>
    <property type="evidence" value="ECO:0007669"/>
    <property type="project" value="TreeGrafter"/>
</dbReference>
<dbReference type="KEGG" id="eaj:Q3M24_10275"/>
<reference evidence="3" key="1">
    <citation type="journal article" date="2024" name="Syst. Appl. Microbiol.">
        <title>First single-strain enrichments of Electrothrix cable bacteria, description of E. aestuarii sp. nov. and E. rattekaaiensis sp. nov., and proposal of a cable bacteria taxonomy following the rules of the SeqCode.</title>
        <authorList>
            <person name="Plum-Jensen L.E."/>
            <person name="Schramm A."/>
            <person name="Marshall I.P.G."/>
        </authorList>
    </citation>
    <scope>NUCLEOTIDE SEQUENCE</scope>
    <source>
        <strain evidence="3">Rat1</strain>
    </source>
</reference>
<dbReference type="AlphaFoldDB" id="A0AAU8M1G4"/>
<reference evidence="3" key="2">
    <citation type="submission" date="2024-06" db="EMBL/GenBank/DDBJ databases">
        <authorList>
            <person name="Plum-Jensen L.E."/>
            <person name="Schramm A."/>
            <person name="Marshall I.P.G."/>
        </authorList>
    </citation>
    <scope>NUCLEOTIDE SEQUENCE</scope>
    <source>
        <strain evidence="3">Rat1</strain>
    </source>
</reference>
<gene>
    <name evidence="3" type="ORF">Q3M24_10275</name>
</gene>
<protein>
    <submittedName>
        <fullName evidence="3">WecB/TagA/CpsF family glycosyltransferase</fullName>
    </submittedName>
</protein>
<dbReference type="Pfam" id="PF03808">
    <property type="entry name" value="Glyco_tran_WecG"/>
    <property type="match status" value="1"/>
</dbReference>
<dbReference type="EMBL" id="CP159373">
    <property type="protein sequence ID" value="XCN75091.1"/>
    <property type="molecule type" value="Genomic_DNA"/>
</dbReference>
<keyword evidence="1" id="KW-0328">Glycosyltransferase</keyword>
<accession>A0AAU8M1G4</accession>
<evidence type="ECO:0000313" key="3">
    <source>
        <dbReference type="EMBL" id="XCN75091.1"/>
    </source>
</evidence>
<dbReference type="CDD" id="cd06533">
    <property type="entry name" value="Glyco_transf_WecG_TagA"/>
    <property type="match status" value="1"/>
</dbReference>
<organism evidence="3">
    <name type="scientific">Candidatus Electrothrix aestuarii</name>
    <dbReference type="NCBI Taxonomy" id="3062594"/>
    <lineage>
        <taxon>Bacteria</taxon>
        <taxon>Pseudomonadati</taxon>
        <taxon>Thermodesulfobacteriota</taxon>
        <taxon>Desulfobulbia</taxon>
        <taxon>Desulfobulbales</taxon>
        <taxon>Desulfobulbaceae</taxon>
        <taxon>Candidatus Electrothrix</taxon>
    </lineage>
</organism>
<sequence>MRHYKILGVKVTCAFMQEIHDKISGIIEHDSPGFVLSSNIHGINHACNDPRLRNFYNQADMVPIDGHGVIWGGKILGYNLYERLTWADWVWPLTDYITEKKYSLFLLGGPEGLAEKVAFRLKAHAPELNIVGMHHGYFQKHGPENDAVLQKINDAAPDIIWIGMGMPIQENWLMDNHPKLNVKVYMICGGAFKHMAGLLKRSPQLFINLHMEWLWLFLQDPKRGYKRYLIGNPLFILNVLREKCGLYRNKNNSTNEVT</sequence>
<dbReference type="PANTHER" id="PTHR34136:SF1">
    <property type="entry name" value="UDP-N-ACETYL-D-MANNOSAMINURONIC ACID TRANSFERASE"/>
    <property type="match status" value="1"/>
</dbReference>
<keyword evidence="2" id="KW-0808">Transferase</keyword>
<dbReference type="InterPro" id="IPR004629">
    <property type="entry name" value="WecG_TagA_CpsF"/>
</dbReference>
<evidence type="ECO:0000256" key="1">
    <source>
        <dbReference type="ARBA" id="ARBA00022676"/>
    </source>
</evidence>
<proteinExistence type="predicted"/>
<dbReference type="NCBIfam" id="TIGR00696">
    <property type="entry name" value="wecG_tagA_cpsF"/>
    <property type="match status" value="1"/>
</dbReference>
<dbReference type="PANTHER" id="PTHR34136">
    <property type="match status" value="1"/>
</dbReference>
<name>A0AAU8M1G4_9BACT</name>